<comment type="caution">
    <text evidence="4">The sequence shown here is derived from an EMBL/GenBank/DDBJ whole genome shotgun (WGS) entry which is preliminary data.</text>
</comment>
<evidence type="ECO:0000256" key="1">
    <source>
        <dbReference type="ARBA" id="ARBA00010254"/>
    </source>
</evidence>
<dbReference type="InterPro" id="IPR012340">
    <property type="entry name" value="NA-bd_OB-fold"/>
</dbReference>
<dbReference type="Proteomes" id="UP000034316">
    <property type="component" value="Unassembled WGS sequence"/>
</dbReference>
<evidence type="ECO:0000313" key="4">
    <source>
        <dbReference type="EMBL" id="KKP89244.1"/>
    </source>
</evidence>
<keyword evidence="2" id="KW-0689">Ribosomal protein</keyword>
<evidence type="ECO:0000313" key="5">
    <source>
        <dbReference type="Proteomes" id="UP000034316"/>
    </source>
</evidence>
<dbReference type="CDD" id="cd00364">
    <property type="entry name" value="Ribosomal_uS17"/>
    <property type="match status" value="1"/>
</dbReference>
<dbReference type="SUPFAM" id="SSF50249">
    <property type="entry name" value="Nucleic acid-binding proteins"/>
    <property type="match status" value="1"/>
</dbReference>
<gene>
    <name evidence="4" type="ORF">UR93_C0001G0076</name>
</gene>
<reference evidence="4 5" key="1">
    <citation type="journal article" date="2015" name="Nature">
        <title>rRNA introns, odd ribosomes, and small enigmatic genomes across a large radiation of phyla.</title>
        <authorList>
            <person name="Brown C.T."/>
            <person name="Hug L.A."/>
            <person name="Thomas B.C."/>
            <person name="Sharon I."/>
            <person name="Castelle C.J."/>
            <person name="Singh A."/>
            <person name="Wilkins M.J."/>
            <person name="Williams K.H."/>
            <person name="Banfield J.F."/>
        </authorList>
    </citation>
    <scope>NUCLEOTIDE SEQUENCE [LARGE SCALE GENOMIC DNA]</scope>
</reference>
<dbReference type="AlphaFoldDB" id="A0A0G0D4W4"/>
<dbReference type="GO" id="GO:0006412">
    <property type="term" value="P:translation"/>
    <property type="evidence" value="ECO:0007669"/>
    <property type="project" value="InterPro"/>
</dbReference>
<keyword evidence="3" id="KW-0687">Ribonucleoprotein</keyword>
<dbReference type="InterPro" id="IPR000266">
    <property type="entry name" value="Ribosomal_uS17"/>
</dbReference>
<dbReference type="PRINTS" id="PR00973">
    <property type="entry name" value="RIBOSOMALS17"/>
</dbReference>
<dbReference type="PANTHER" id="PTHR10744:SF1">
    <property type="entry name" value="SMALL RIBOSOMAL SUBUNIT PROTEIN US17M"/>
    <property type="match status" value="1"/>
</dbReference>
<name>A0A0G0D4W4_9BACT</name>
<evidence type="ECO:0000256" key="3">
    <source>
        <dbReference type="ARBA" id="ARBA00023274"/>
    </source>
</evidence>
<proteinExistence type="inferred from homology"/>
<organism evidence="4 5">
    <name type="scientific">Berkelbacteria bacterium GW2011_GWA2_35_9</name>
    <dbReference type="NCBI Taxonomy" id="1618333"/>
    <lineage>
        <taxon>Bacteria</taxon>
        <taxon>Candidatus Berkelbacteria</taxon>
    </lineage>
</organism>
<dbReference type="Pfam" id="PF00366">
    <property type="entry name" value="Ribosomal_S17"/>
    <property type="match status" value="1"/>
</dbReference>
<dbReference type="Gene3D" id="2.40.50.140">
    <property type="entry name" value="Nucleic acid-binding proteins"/>
    <property type="match status" value="1"/>
</dbReference>
<protein>
    <recommendedName>
        <fullName evidence="6">30S ribosomal protein S17</fullName>
    </recommendedName>
</protein>
<dbReference type="EMBL" id="LBRB01000001">
    <property type="protein sequence ID" value="KKP89244.1"/>
    <property type="molecule type" value="Genomic_DNA"/>
</dbReference>
<dbReference type="GO" id="GO:0003735">
    <property type="term" value="F:structural constituent of ribosome"/>
    <property type="evidence" value="ECO:0007669"/>
    <property type="project" value="InterPro"/>
</dbReference>
<dbReference type="GO" id="GO:0005840">
    <property type="term" value="C:ribosome"/>
    <property type="evidence" value="ECO:0007669"/>
    <property type="project" value="UniProtKB-KW"/>
</dbReference>
<evidence type="ECO:0000256" key="2">
    <source>
        <dbReference type="ARBA" id="ARBA00022980"/>
    </source>
</evidence>
<dbReference type="STRING" id="1618333.UR93_C0001G0076"/>
<comment type="similarity">
    <text evidence="1">Belongs to the universal ribosomal protein uS17 family.</text>
</comment>
<dbReference type="PANTHER" id="PTHR10744">
    <property type="entry name" value="40S RIBOSOMAL PROTEIN S11 FAMILY MEMBER"/>
    <property type="match status" value="1"/>
</dbReference>
<sequence>MKKYNGTIVKLIDQRTCKVQTLHRKKHPLYNKFYSVTKKYLVDCSNANNEIKIGDNVQFTDCQPISKRKKWKLI</sequence>
<accession>A0A0G0D4W4</accession>
<dbReference type="GO" id="GO:1990904">
    <property type="term" value="C:ribonucleoprotein complex"/>
    <property type="evidence" value="ECO:0007669"/>
    <property type="project" value="UniProtKB-KW"/>
</dbReference>
<evidence type="ECO:0008006" key="6">
    <source>
        <dbReference type="Google" id="ProtNLM"/>
    </source>
</evidence>